<dbReference type="GO" id="GO:0008270">
    <property type="term" value="F:zinc ion binding"/>
    <property type="evidence" value="ECO:0007669"/>
    <property type="project" value="UniProtKB-KW"/>
</dbReference>
<reference evidence="9 10" key="1">
    <citation type="journal article" date="2023" name="Life. Sci Alliance">
        <title>Evolutionary insights into 3D genome organization and epigenetic landscape of Vigna mungo.</title>
        <authorList>
            <person name="Junaid A."/>
            <person name="Singh B."/>
            <person name="Bhatia S."/>
        </authorList>
    </citation>
    <scope>NUCLEOTIDE SEQUENCE [LARGE SCALE GENOMIC DNA]</scope>
    <source>
        <strain evidence="9">Urdbean</strain>
    </source>
</reference>
<name>A0AAQ3RFQ8_VIGMU</name>
<dbReference type="EMBL" id="CP144690">
    <property type="protein sequence ID" value="WVY91228.1"/>
    <property type="molecule type" value="Genomic_DNA"/>
</dbReference>
<evidence type="ECO:0000256" key="7">
    <source>
        <dbReference type="SAM" id="Phobius"/>
    </source>
</evidence>
<evidence type="ECO:0000259" key="8">
    <source>
        <dbReference type="PROSITE" id="PS51999"/>
    </source>
</evidence>
<dbReference type="GO" id="GO:0006887">
    <property type="term" value="P:exocytosis"/>
    <property type="evidence" value="ECO:0007669"/>
    <property type="project" value="InterPro"/>
</dbReference>
<dbReference type="Gene3D" id="1.20.1280.170">
    <property type="entry name" value="Exocyst complex component Exo70"/>
    <property type="match status" value="1"/>
</dbReference>
<evidence type="ECO:0000313" key="10">
    <source>
        <dbReference type="Proteomes" id="UP001374535"/>
    </source>
</evidence>
<protein>
    <recommendedName>
        <fullName evidence="8">GRF-type domain-containing protein</fullName>
    </recommendedName>
</protein>
<sequence length="1093" mass="125106">MPQDTSVTKGDEDSGFMVLKKENETLIDTISRHVDRYLKSNVANKIPTMELHADNNFVVDALLIGLINDLYETDTLIASLKGRVFKGASSPGDFAFTMVCRELNICLVHIANHLATILECENFTYYEDGELHPNICELMHKIRYVCTQRDNRSRQGLEEYTMFDKEGRLSPSLNVARIIATALQTLLKKQQSAHAHQNLDLATSAKGMEISVFCFIYRWPYILCFELLFQSFTWKLELVETWEHSNSRCLEAHTAFSALLMTSVYSFFLDKDLKQKADAYSLLSCVAFAIMSLGLSRLSQLGFEVDLLYFFCALLTVQLMKIKLWLVTVGGVFSYSLIVLRSNLDPQPRSGYHGLQQQDHVVLEIGSHSQPQGTSNSVTQVDSTQTIMASSQPHPVIDMVWPSRGIRQSASQVVSPQEGGAGGAPPENIYGTKECFMGCIEALKKENGSVLRAISMHVDKYLKASVLSGEQISVPELHGDDNMVVDSLSSGMIIKLRESVQKMVSDRFEEECLHVCSNWRREFLKECLWALGLQDQELNEEDINKSEKIERLIKAMNIATRILFPNEERLFNRVFRGSILNGEFHFRELCTELATSLLNSALAMETWSHFLRNTLQELIQEFESFTTLINIVVLLIKQRLCIYEALEDVSLIPGGGIHPITLEGMYCIYLVYRNREIRKLRQDLKEGRIPASLYIDKVRILLQSSLDEKSKNGNKFEVLYYIKSQRRSRENKLRLGLDEMISPVLIYRMIELLESSLEANSKNYKNPSLGYVFIMNNRRFIEVETKLNGLGLAFGDDWLHKNTRKFQENLELYLRSSWNKILDLLKVDINQLEPSVIAELMKDNLYWFNEHFDETCNIQSAWSVCDEELREQIIKSIENVLLPAYGSFLGTFEEFAGKHAYKYIKYGMFERDSESERWSARDRGREIAARARLRVRDSQSARKRELRKTQRTMSMQHSSSSFHCRSSKKEASLSCHCGEKCVLRTAKTPKNRGRQFWGCPKYKVGSKSVGCNYFRWLADCGHDDSVSCEVFKANDQRLVKSDNNIVGGKVEEKFVAVQKVVMGVERWTKILVHVVSFLCVMNIIVIVMLLGRT</sequence>
<proteinExistence type="inferred from homology"/>
<gene>
    <name evidence="9" type="ORF">V8G54_036742</name>
</gene>
<dbReference type="InterPro" id="IPR016159">
    <property type="entry name" value="Cullin_repeat-like_dom_sf"/>
</dbReference>
<dbReference type="SUPFAM" id="SSF74788">
    <property type="entry name" value="Cullin repeat-like"/>
    <property type="match status" value="1"/>
</dbReference>
<keyword evidence="3" id="KW-0479">Metal-binding</keyword>
<accession>A0AAQ3RFQ8</accession>
<feature type="transmembrane region" description="Helical" evidence="7">
    <location>
        <begin position="1070"/>
        <end position="1090"/>
    </location>
</feature>
<dbReference type="PANTHER" id="PTHR12542">
    <property type="entry name" value="EXOCYST COMPLEX PROTEIN EXO70"/>
    <property type="match status" value="1"/>
</dbReference>
<keyword evidence="7" id="KW-1133">Transmembrane helix</keyword>
<evidence type="ECO:0000256" key="6">
    <source>
        <dbReference type="PROSITE-ProRule" id="PRU01343"/>
    </source>
</evidence>
<feature type="domain" description="GRF-type" evidence="8">
    <location>
        <begin position="975"/>
        <end position="1020"/>
    </location>
</feature>
<keyword evidence="2" id="KW-0813">Transport</keyword>
<organism evidence="9 10">
    <name type="scientific">Vigna mungo</name>
    <name type="common">Black gram</name>
    <name type="synonym">Phaseolus mungo</name>
    <dbReference type="NCBI Taxonomy" id="3915"/>
    <lineage>
        <taxon>Eukaryota</taxon>
        <taxon>Viridiplantae</taxon>
        <taxon>Streptophyta</taxon>
        <taxon>Embryophyta</taxon>
        <taxon>Tracheophyta</taxon>
        <taxon>Spermatophyta</taxon>
        <taxon>Magnoliopsida</taxon>
        <taxon>eudicotyledons</taxon>
        <taxon>Gunneridae</taxon>
        <taxon>Pentapetalae</taxon>
        <taxon>rosids</taxon>
        <taxon>fabids</taxon>
        <taxon>Fabales</taxon>
        <taxon>Fabaceae</taxon>
        <taxon>Papilionoideae</taxon>
        <taxon>50 kb inversion clade</taxon>
        <taxon>NPAAA clade</taxon>
        <taxon>indigoferoid/millettioid clade</taxon>
        <taxon>Phaseoleae</taxon>
        <taxon>Vigna</taxon>
    </lineage>
</organism>
<dbReference type="GO" id="GO:0005546">
    <property type="term" value="F:phosphatidylinositol-4,5-bisphosphate binding"/>
    <property type="evidence" value="ECO:0007669"/>
    <property type="project" value="InterPro"/>
</dbReference>
<keyword evidence="7" id="KW-0812">Transmembrane</keyword>
<keyword evidence="7" id="KW-0472">Membrane</keyword>
<evidence type="ECO:0000256" key="1">
    <source>
        <dbReference type="ARBA" id="ARBA00006756"/>
    </source>
</evidence>
<evidence type="ECO:0000256" key="2">
    <source>
        <dbReference type="ARBA" id="ARBA00022448"/>
    </source>
</evidence>
<dbReference type="PROSITE" id="PS51999">
    <property type="entry name" value="ZF_GRF"/>
    <property type="match status" value="1"/>
</dbReference>
<evidence type="ECO:0000256" key="4">
    <source>
        <dbReference type="ARBA" id="ARBA00022771"/>
    </source>
</evidence>
<dbReference type="InterPro" id="IPR004140">
    <property type="entry name" value="Exo70"/>
</dbReference>
<comment type="similarity">
    <text evidence="1">Belongs to the EXO70 family.</text>
</comment>
<evidence type="ECO:0000256" key="5">
    <source>
        <dbReference type="ARBA" id="ARBA00022833"/>
    </source>
</evidence>
<dbReference type="InterPro" id="IPR046364">
    <property type="entry name" value="Exo70_C"/>
</dbReference>
<keyword evidence="4 6" id="KW-0863">Zinc-finger</keyword>
<dbReference type="GO" id="GO:0000145">
    <property type="term" value="C:exocyst"/>
    <property type="evidence" value="ECO:0007669"/>
    <property type="project" value="InterPro"/>
</dbReference>
<dbReference type="PANTHER" id="PTHR12542:SF180">
    <property type="entry name" value="EXOCYST SUBUNIT EXO70 FAMILY PROTEIN"/>
    <property type="match status" value="1"/>
</dbReference>
<dbReference type="Pfam" id="PF03081">
    <property type="entry name" value="Exo70_C"/>
    <property type="match status" value="1"/>
</dbReference>
<dbReference type="Proteomes" id="UP001374535">
    <property type="component" value="Chromosome 11"/>
</dbReference>
<evidence type="ECO:0000313" key="9">
    <source>
        <dbReference type="EMBL" id="WVY91228.1"/>
    </source>
</evidence>
<dbReference type="Pfam" id="PF06839">
    <property type="entry name" value="Zn_ribbon_GRF"/>
    <property type="match status" value="1"/>
</dbReference>
<evidence type="ECO:0000256" key="3">
    <source>
        <dbReference type="ARBA" id="ARBA00022723"/>
    </source>
</evidence>
<keyword evidence="10" id="KW-1185">Reference proteome</keyword>
<dbReference type="InterPro" id="IPR010666">
    <property type="entry name" value="Znf_GRF"/>
</dbReference>
<keyword evidence="5" id="KW-0862">Zinc</keyword>
<dbReference type="AlphaFoldDB" id="A0AAQ3RFQ8"/>